<sequence>MSKIKIFDWVCVGLLVILVFSLSSCEAVKGALPSWGETNSATSNDSAQVQVKPNMALSATGDSKSNQGSVDKSTTSKVDTNNDADSSTGSKNVLGNLEDKSVNSNQSKTTTKIGTDDDSYSLLHGVQNINDTELQKYNIGLLVIVLVGSLITNLILAILLAVGILFAYILGKRQRSKRELKLDNQVWAKQGFEL</sequence>
<evidence type="ECO:0008006" key="5">
    <source>
        <dbReference type="Google" id="ProtNLM"/>
    </source>
</evidence>
<gene>
    <name evidence="3" type="ORF">IBE52_05750</name>
</gene>
<proteinExistence type="predicted"/>
<organism evidence="3 4">
    <name type="scientific">Francisella philomiragia</name>
    <dbReference type="NCBI Taxonomy" id="28110"/>
    <lineage>
        <taxon>Bacteria</taxon>
        <taxon>Pseudomonadati</taxon>
        <taxon>Pseudomonadota</taxon>
        <taxon>Gammaproteobacteria</taxon>
        <taxon>Thiotrichales</taxon>
        <taxon>Francisellaceae</taxon>
        <taxon>Francisella</taxon>
    </lineage>
</organism>
<feature type="region of interest" description="Disordered" evidence="1">
    <location>
        <begin position="58"/>
        <end position="114"/>
    </location>
</feature>
<evidence type="ECO:0000313" key="3">
    <source>
        <dbReference type="EMBL" id="MBK2302410.1"/>
    </source>
</evidence>
<keyword evidence="2" id="KW-0472">Membrane</keyword>
<keyword evidence="2" id="KW-0812">Transmembrane</keyword>
<feature type="compositionally biased region" description="Polar residues" evidence="1">
    <location>
        <begin position="60"/>
        <end position="93"/>
    </location>
</feature>
<evidence type="ECO:0000256" key="2">
    <source>
        <dbReference type="SAM" id="Phobius"/>
    </source>
</evidence>
<feature type="transmembrane region" description="Helical" evidence="2">
    <location>
        <begin position="139"/>
        <end position="171"/>
    </location>
</feature>
<name>A0ABS1GCC8_9GAMM</name>
<dbReference type="EMBL" id="JACTSG010000004">
    <property type="protein sequence ID" value="MBK2302410.1"/>
    <property type="molecule type" value="Genomic_DNA"/>
</dbReference>
<evidence type="ECO:0000256" key="1">
    <source>
        <dbReference type="SAM" id="MobiDB-lite"/>
    </source>
</evidence>
<feature type="compositionally biased region" description="Polar residues" evidence="1">
    <location>
        <begin position="102"/>
        <end position="113"/>
    </location>
</feature>
<comment type="caution">
    <text evidence="3">The sequence shown here is derived from an EMBL/GenBank/DDBJ whole genome shotgun (WGS) entry which is preliminary data.</text>
</comment>
<dbReference type="PROSITE" id="PS51257">
    <property type="entry name" value="PROKAR_LIPOPROTEIN"/>
    <property type="match status" value="1"/>
</dbReference>
<evidence type="ECO:0000313" key="4">
    <source>
        <dbReference type="Proteomes" id="UP000760407"/>
    </source>
</evidence>
<keyword evidence="4" id="KW-1185">Reference proteome</keyword>
<protein>
    <recommendedName>
        <fullName evidence="5">Lipoprotein</fullName>
    </recommendedName>
</protein>
<reference evidence="3 4" key="1">
    <citation type="submission" date="2020-08" db="EMBL/GenBank/DDBJ databases">
        <title>Comparative genomics of Francisella species.</title>
        <authorList>
            <person name="Sahl J."/>
            <person name="Sjodin A."/>
            <person name="Wagner D."/>
            <person name="Forsman M."/>
        </authorList>
    </citation>
    <scope>NUCLEOTIDE SEQUENCE [LARGE SCALE GENOMIC DNA]</scope>
    <source>
        <strain evidence="3 4">F1093</strain>
    </source>
</reference>
<dbReference type="RefSeq" id="WP_200166543.1">
    <property type="nucleotide sequence ID" value="NZ_JACTSG010000004.1"/>
</dbReference>
<dbReference type="Proteomes" id="UP000760407">
    <property type="component" value="Unassembled WGS sequence"/>
</dbReference>
<keyword evidence="2" id="KW-1133">Transmembrane helix</keyword>
<accession>A0ABS1GCC8</accession>